<dbReference type="OrthoDB" id="1632039at2"/>
<evidence type="ECO:0000313" key="2">
    <source>
        <dbReference type="Proteomes" id="UP000253727"/>
    </source>
</evidence>
<organism evidence="1 2">
    <name type="scientific">Alteripontixanthobacter maritimus</name>
    <dbReference type="NCBI Taxonomy" id="2161824"/>
    <lineage>
        <taxon>Bacteria</taxon>
        <taxon>Pseudomonadati</taxon>
        <taxon>Pseudomonadota</taxon>
        <taxon>Alphaproteobacteria</taxon>
        <taxon>Sphingomonadales</taxon>
        <taxon>Erythrobacteraceae</taxon>
        <taxon>Alteripontixanthobacter</taxon>
    </lineage>
</organism>
<dbReference type="AlphaFoldDB" id="A0A369QCI0"/>
<dbReference type="RefSeq" id="WP_147270812.1">
    <property type="nucleotide sequence ID" value="NZ_QBKA01000002.1"/>
</dbReference>
<evidence type="ECO:0000313" key="1">
    <source>
        <dbReference type="EMBL" id="RDC60946.1"/>
    </source>
</evidence>
<keyword evidence="2" id="KW-1185">Reference proteome</keyword>
<sequence>MGKRGRKKVQYVERSKEELLESLVRQIANMRRSALAFDNGAMEEAERLASSVYILCADGSQQKSLLRVLNMRSRERFPDTGYRSKGMKIAFGPPLLCLWKEDGKLSYKPPLEGFRTCEFLRFGKWWEQSVFTNEHGRAISRRELTFYIRSTDGGAHVDKAHANTEYHDFSKNGGHVTWSEDKKFYSQLSVPQQNTHWQTMRQITWELDYVIKRLGL</sequence>
<reference evidence="1 2" key="1">
    <citation type="submission" date="2018-04" db="EMBL/GenBank/DDBJ databases">
        <title>Altererythrobacter sp. HME9302 genome sequencing and assembly.</title>
        <authorList>
            <person name="Kang H."/>
            <person name="Kim H."/>
            <person name="Joh K."/>
        </authorList>
    </citation>
    <scope>NUCLEOTIDE SEQUENCE [LARGE SCALE GENOMIC DNA]</scope>
    <source>
        <strain evidence="1 2">HME9302</strain>
    </source>
</reference>
<accession>A0A369QCI0</accession>
<proteinExistence type="predicted"/>
<protein>
    <submittedName>
        <fullName evidence="1">Uncharacterized protein</fullName>
    </submittedName>
</protein>
<gene>
    <name evidence="1" type="ORF">HME9302_02163</name>
</gene>
<dbReference type="EMBL" id="QBKA01000002">
    <property type="protein sequence ID" value="RDC60946.1"/>
    <property type="molecule type" value="Genomic_DNA"/>
</dbReference>
<dbReference type="Proteomes" id="UP000253727">
    <property type="component" value="Unassembled WGS sequence"/>
</dbReference>
<comment type="caution">
    <text evidence="1">The sequence shown here is derived from an EMBL/GenBank/DDBJ whole genome shotgun (WGS) entry which is preliminary data.</text>
</comment>
<name>A0A369QCI0_9SPHN</name>